<accession>A0A0B5KEU9</accession>
<keyword evidence="1" id="KW-0812">Transmembrane</keyword>
<dbReference type="KEGG" id="vg:29061056"/>
<keyword evidence="1" id="KW-0472">Membrane</keyword>
<evidence type="ECO:0000313" key="2">
    <source>
        <dbReference type="EMBL" id="AJG39114.1"/>
    </source>
</evidence>
<gene>
    <name evidence="2" type="primary">G</name>
</gene>
<dbReference type="GeneID" id="29061056"/>
<keyword evidence="3" id="KW-1185">Reference proteome</keyword>
<dbReference type="RefSeq" id="YP_009288954.1">
    <property type="nucleotide sequence ID" value="NC_031088.1"/>
</dbReference>
<name>A0A0B5KEU9_9MONO</name>
<evidence type="ECO:0000313" key="3">
    <source>
        <dbReference type="Proteomes" id="UP000201186"/>
    </source>
</evidence>
<keyword evidence="1" id="KW-1133">Transmembrane helix</keyword>
<feature type="transmembrane region" description="Helical" evidence="1">
    <location>
        <begin position="107"/>
        <end position="127"/>
    </location>
</feature>
<reference evidence="2 3" key="1">
    <citation type="journal article" date="2015" name="Elife">
        <title>Unprecedented genomic diversity of RNA viruses in arthropods reveals the ancestry of negative-sense RNA viruses.</title>
        <authorList>
            <person name="Li C.X."/>
            <person name="Shi M."/>
            <person name="Tian J.H."/>
            <person name="Lin X.D."/>
            <person name="Kang Y.J."/>
            <person name="Chen L.J."/>
            <person name="Qin X.C."/>
            <person name="Xu J."/>
            <person name="Holmes E.C."/>
            <person name="Zhang Y.Z."/>
        </authorList>
    </citation>
    <scope>NUCLEOTIDE SEQUENCE [LARGE SCALE GENOMIC DNA]</scope>
    <source>
        <strain evidence="2 3">SXSSP12</strain>
    </source>
</reference>
<dbReference type="EMBL" id="KM817633">
    <property type="protein sequence ID" value="AJG39114.1"/>
    <property type="molecule type" value="Viral_cRNA"/>
</dbReference>
<organism evidence="2 3">
    <name type="scientific">Sanxia water strider virus 4</name>
    <dbReference type="NCBI Taxonomy" id="1608063"/>
    <lineage>
        <taxon>Viruses</taxon>
        <taxon>Riboviria</taxon>
        <taxon>Orthornavirae</taxon>
        <taxon>Negarnaviricota</taxon>
        <taxon>Haploviricotina</taxon>
        <taxon>Monjiviricetes</taxon>
        <taxon>Mononegavirales</taxon>
        <taxon>Lispiviridae</taxon>
        <taxon>Sanstrivirus</taxon>
        <taxon>Sanstrivirus gerridis</taxon>
    </lineage>
</organism>
<proteinExistence type="predicted"/>
<dbReference type="Proteomes" id="UP000201186">
    <property type="component" value="Segment"/>
</dbReference>
<protein>
    <submittedName>
        <fullName evidence="2">Glycoprotein</fullName>
    </submittedName>
</protein>
<feature type="transmembrane region" description="Helical" evidence="1">
    <location>
        <begin position="492"/>
        <end position="513"/>
    </location>
</feature>
<sequence>MVSNHSWKCVIIILVNFTTMHGDLIFPDIGYMCEPTRFMMFSTGSETFHIGLKLPNIRHKGADCIKESPEVSNLLEELYDLPQKVIPNMNFLKEISPRSNFTRDKRFLTAIIGVVSLLSLGTSLYGLGKQYSFESDIDDKIRRQDLALHELMIKHNQLLTVLDEQSNELKNLGSSVDMLHRIIENITCIQDEKIQQLETITYIQFFILKLESFVYAALKGDLHPDLVTLSMIRTLIKQRSSLRDTLLDKDPSVLYNVGKVIPLSYNHAHRVITLMIIMPIIRLDQISHIYDCSNIGFKKNNTLFKYTLPENIITVKVDGKQVMTSVNLQYCHTSGIIVMCNVNAIPTTNYQCLDDLNNNVSSNCSPKLLDNLLPVAINTQQHIMLRGFSRYSVHTQSTIPRYGSYKINLNPDQNTVIAIDKGKKYVVGGDIFTNNVVKANYDIPTNLSIKTMVKNISLNNKELDNISKEIQKLRIENISDWDVSDPSTYHFITIYTLLLVSIAALLAISWCYLRGHLIRKNKSKKFKKIVMQHSNNEDSD</sequence>
<evidence type="ECO:0000256" key="1">
    <source>
        <dbReference type="SAM" id="Phobius"/>
    </source>
</evidence>